<accession>A0A1I5VJT6</accession>
<dbReference type="RefSeq" id="WP_067588561.1">
    <property type="nucleotide sequence ID" value="NZ_FOWC01000008.1"/>
</dbReference>
<protein>
    <submittedName>
        <fullName evidence="3">Lipocalin-like domain-containing protein</fullName>
    </submittedName>
</protein>
<evidence type="ECO:0000259" key="1">
    <source>
        <dbReference type="Pfam" id="PF13924"/>
    </source>
</evidence>
<dbReference type="AlphaFoldDB" id="A0A1I5VJT6"/>
<dbReference type="InterPro" id="IPR024311">
    <property type="entry name" value="Lipocalin-like"/>
</dbReference>
<evidence type="ECO:0000313" key="3">
    <source>
        <dbReference type="EMBL" id="SFQ07729.1"/>
    </source>
</evidence>
<dbReference type="EMBL" id="JAAGNC010000126">
    <property type="protein sequence ID" value="NEC58782.1"/>
    <property type="molecule type" value="Genomic_DNA"/>
</dbReference>
<dbReference type="Pfam" id="PF13924">
    <property type="entry name" value="Lipocalin_5"/>
    <property type="match status" value="2"/>
</dbReference>
<organism evidence="3 4">
    <name type="scientific">Amycolatopsis rubida</name>
    <dbReference type="NCBI Taxonomy" id="112413"/>
    <lineage>
        <taxon>Bacteria</taxon>
        <taxon>Bacillati</taxon>
        <taxon>Actinomycetota</taxon>
        <taxon>Actinomycetes</taxon>
        <taxon>Pseudonocardiales</taxon>
        <taxon>Pseudonocardiaceae</taxon>
        <taxon>Amycolatopsis</taxon>
    </lineage>
</organism>
<dbReference type="EMBL" id="FOWC01000008">
    <property type="protein sequence ID" value="SFQ07729.1"/>
    <property type="molecule type" value="Genomic_DNA"/>
</dbReference>
<name>A0A1I5VJT6_9PSEU</name>
<reference evidence="3 4" key="1">
    <citation type="submission" date="2016-10" db="EMBL/GenBank/DDBJ databases">
        <authorList>
            <person name="de Groot N.N."/>
        </authorList>
    </citation>
    <scope>NUCLEOTIDE SEQUENCE [LARGE SCALE GENOMIC DNA]</scope>
    <source>
        <strain evidence="3 4">DSM 44637</strain>
    </source>
</reference>
<feature type="domain" description="Lipocalin-like" evidence="1">
    <location>
        <begin position="15"/>
        <end position="56"/>
    </location>
</feature>
<dbReference type="Proteomes" id="UP000470404">
    <property type="component" value="Unassembled WGS sequence"/>
</dbReference>
<proteinExistence type="predicted"/>
<evidence type="ECO:0000313" key="5">
    <source>
        <dbReference type="Proteomes" id="UP000470404"/>
    </source>
</evidence>
<reference evidence="2 5" key="2">
    <citation type="submission" date="2020-01" db="EMBL/GenBank/DDBJ databases">
        <title>Insect and environment-associated Actinomycetes.</title>
        <authorList>
            <person name="Currrie C."/>
            <person name="Chevrette M."/>
            <person name="Carlson C."/>
            <person name="Stubbendieck R."/>
            <person name="Wendt-Pienkowski E."/>
        </authorList>
    </citation>
    <scope>NUCLEOTIDE SEQUENCE [LARGE SCALE GENOMIC DNA]</scope>
    <source>
        <strain evidence="2 5">SID8386</strain>
    </source>
</reference>
<evidence type="ECO:0000313" key="2">
    <source>
        <dbReference type="EMBL" id="NEC58782.1"/>
    </source>
</evidence>
<gene>
    <name evidence="2" type="ORF">G3I59_25070</name>
    <name evidence="3" type="ORF">SAMN05421854_108385</name>
</gene>
<dbReference type="Proteomes" id="UP000199137">
    <property type="component" value="Unassembled WGS sequence"/>
</dbReference>
<sequence>MSASASSTANPAVLGTWRLLSFTAEEDGRVVRPLGETCRGQLIYTEEGCVSAQLAGTEGYIGYAGRFEWRDDQVVHRTTLASSPQWQEKELTRAARLDGDMLELRAAPQHGQPCLVLLWRRESAQKQ</sequence>
<feature type="domain" description="Lipocalin-like" evidence="1">
    <location>
        <begin position="59"/>
        <end position="107"/>
    </location>
</feature>
<evidence type="ECO:0000313" key="4">
    <source>
        <dbReference type="Proteomes" id="UP000199137"/>
    </source>
</evidence>
<dbReference type="STRING" id="112413.SAMN05421854_108385"/>
<dbReference type="OrthoDB" id="118834at2"/>
<keyword evidence="5" id="KW-1185">Reference proteome</keyword>